<dbReference type="Proteomes" id="UP000294513">
    <property type="component" value="Unassembled WGS sequence"/>
</dbReference>
<dbReference type="OrthoDB" id="3622772at2"/>
<reference evidence="2 3" key="1">
    <citation type="submission" date="2019-03" db="EMBL/GenBank/DDBJ databases">
        <title>Draft genome sequences of novel Actinobacteria.</title>
        <authorList>
            <person name="Sahin N."/>
            <person name="Ay H."/>
            <person name="Saygin H."/>
        </authorList>
    </citation>
    <scope>NUCLEOTIDE SEQUENCE [LARGE SCALE GENOMIC DNA]</scope>
    <source>
        <strain evidence="2 3">H3C3</strain>
    </source>
</reference>
<keyword evidence="3" id="KW-1185">Reference proteome</keyword>
<dbReference type="EMBL" id="SMKU01000003">
    <property type="protein sequence ID" value="TDD97176.1"/>
    <property type="molecule type" value="Genomic_DNA"/>
</dbReference>
<name>A0A4R5CE36_9ACTN</name>
<proteinExistence type="predicted"/>
<protein>
    <recommendedName>
        <fullName evidence="1">Gp28/Gp37-like domain-containing protein</fullName>
    </recommendedName>
</protein>
<dbReference type="Pfam" id="PF14594">
    <property type="entry name" value="Sipho_Gp37"/>
    <property type="match status" value="1"/>
</dbReference>
<comment type="caution">
    <text evidence="2">The sequence shown here is derived from an EMBL/GenBank/DDBJ whole genome shotgun (WGS) entry which is preliminary data.</text>
</comment>
<gene>
    <name evidence="2" type="ORF">E1298_01705</name>
</gene>
<feature type="domain" description="Gp28/Gp37-like" evidence="1">
    <location>
        <begin position="25"/>
        <end position="419"/>
    </location>
</feature>
<dbReference type="InterPro" id="IPR029432">
    <property type="entry name" value="Gp28/Gp37-like_dom"/>
</dbReference>
<evidence type="ECO:0000259" key="1">
    <source>
        <dbReference type="Pfam" id="PF14594"/>
    </source>
</evidence>
<evidence type="ECO:0000313" key="2">
    <source>
        <dbReference type="EMBL" id="TDD97176.1"/>
    </source>
</evidence>
<organism evidence="2 3">
    <name type="scientific">Actinomadura rubrisoli</name>
    <dbReference type="NCBI Taxonomy" id="2530368"/>
    <lineage>
        <taxon>Bacteria</taxon>
        <taxon>Bacillati</taxon>
        <taxon>Actinomycetota</taxon>
        <taxon>Actinomycetes</taxon>
        <taxon>Streptosporangiales</taxon>
        <taxon>Thermomonosporaceae</taxon>
        <taxon>Actinomadura</taxon>
    </lineage>
</organism>
<dbReference type="AlphaFoldDB" id="A0A4R5CE36"/>
<dbReference type="RefSeq" id="WP_131888936.1">
    <property type="nucleotide sequence ID" value="NZ_SMKU01000003.1"/>
</dbReference>
<evidence type="ECO:0000313" key="3">
    <source>
        <dbReference type="Proteomes" id="UP000294513"/>
    </source>
</evidence>
<accession>A0A4R5CE36</accession>
<sequence length="450" mass="50525">MDSEFRIDVLKLVNMGTLASPLWRWRRSGIVDSYTQLDCIVRYNAVGSWVLHMPLNAPQTALLVPGCRVAIWLPDMSLPVLSGPLRTIEREWSEDAPGPGVVRFSGVCDNTILAERLVWPNGDQGLTLGPDAAGYRQPFAYSGNNTLVSMERTLHELPYFNFGPGAYEPRREKGVYHLPPGAWPSPDSQPKTGWKLRFVPLLEALQARVESALDDVDGVIPMGFRWVWDPTIEQIRLQTFNPNQNPAGGVKFSKEIGNLRSYTYSINAPKANYFMMGLRNDDETHPEWQDLWIGDKRSETPEWGTHAEAYLDHTDISFYRRDGDDKIIWPHNPPQPGDKPSPDWDAINMALNSDAKENAATASLSVTPINTVGCRVGRDYWLGDRVHVEIDEEALTEVLREIHLSDGSDGPLIEPTIGTPDATETPAIYTDISRLWQAVTRLQRLQGGRK</sequence>